<evidence type="ECO:0000313" key="3">
    <source>
        <dbReference type="Proteomes" id="UP000006643"/>
    </source>
</evidence>
<dbReference type="VEuPathDB" id="FungiDB:PITG_11345"/>
<protein>
    <recommendedName>
        <fullName evidence="4">RNase H type-1 domain-containing protein</fullName>
    </recommendedName>
</protein>
<dbReference type="HOGENOM" id="CLU_825049_0_0_1"/>
<dbReference type="GO" id="GO:0003676">
    <property type="term" value="F:nucleic acid binding"/>
    <property type="evidence" value="ECO:0007669"/>
    <property type="project" value="InterPro"/>
</dbReference>
<organism evidence="2 3">
    <name type="scientific">Phytophthora infestans (strain T30-4)</name>
    <name type="common">Potato late blight agent</name>
    <dbReference type="NCBI Taxonomy" id="403677"/>
    <lineage>
        <taxon>Eukaryota</taxon>
        <taxon>Sar</taxon>
        <taxon>Stramenopiles</taxon>
        <taxon>Oomycota</taxon>
        <taxon>Peronosporomycetes</taxon>
        <taxon>Peronosporales</taxon>
        <taxon>Peronosporaceae</taxon>
        <taxon>Phytophthora</taxon>
    </lineage>
</organism>
<gene>
    <name evidence="2" type="ORF">PITG_11345</name>
</gene>
<dbReference type="Gene3D" id="3.30.420.10">
    <property type="entry name" value="Ribonuclease H-like superfamily/Ribonuclease H"/>
    <property type="match status" value="1"/>
</dbReference>
<dbReference type="GeneID" id="9473430"/>
<dbReference type="AlphaFoldDB" id="D0NIK7"/>
<keyword evidence="3" id="KW-1185">Reference proteome</keyword>
<name>D0NIK7_PHYIT</name>
<sequence>MELPQTPAGAWRAADNIYDQRTTQSNHFMEAVTMLAERCWKLGTAILLQRTWRWRVTTSTPLTKVSEQCQIAAFKSALRQGYNTVFAHTAAQLHPKFGPLAIHLMRACWMSEPMVDYHLFTGSEPTKYLLFFDGGSRGNPGPGGSGAVVIRTADATIQAQDGQHTGQYGNEFYKKHTSFAVGGHFGNRQPSLAASSAEYKRLKAERHYVVSLPHPIGEDNDSDDGDFSSESDDFSDDSDEDSEDDDVEERMSKPVERYRMQCKQQRSMGNLLWCLCSSRRLSVQATMEKHVVICTTPRGKSSMKQPRHHDAVATYLLGMRNIQWDLDPTLSLWRPAG</sequence>
<dbReference type="InterPro" id="IPR036397">
    <property type="entry name" value="RNaseH_sf"/>
</dbReference>
<evidence type="ECO:0008006" key="4">
    <source>
        <dbReference type="Google" id="ProtNLM"/>
    </source>
</evidence>
<feature type="region of interest" description="Disordered" evidence="1">
    <location>
        <begin position="211"/>
        <end position="255"/>
    </location>
</feature>
<dbReference type="RefSeq" id="XP_002900951.1">
    <property type="nucleotide sequence ID" value="XM_002900905.1"/>
</dbReference>
<reference evidence="3" key="1">
    <citation type="journal article" date="2009" name="Nature">
        <title>Genome sequence and analysis of the Irish potato famine pathogen Phytophthora infestans.</title>
        <authorList>
            <consortium name="The Broad Institute Genome Sequencing Platform"/>
            <person name="Haas B.J."/>
            <person name="Kamoun S."/>
            <person name="Zody M.C."/>
            <person name="Jiang R.H."/>
            <person name="Handsaker R.E."/>
            <person name="Cano L.M."/>
            <person name="Grabherr M."/>
            <person name="Kodira C.D."/>
            <person name="Raffaele S."/>
            <person name="Torto-Alalibo T."/>
            <person name="Bozkurt T.O."/>
            <person name="Ah-Fong A.M."/>
            <person name="Alvarado L."/>
            <person name="Anderson V.L."/>
            <person name="Armstrong M.R."/>
            <person name="Avrova A."/>
            <person name="Baxter L."/>
            <person name="Beynon J."/>
            <person name="Boevink P.C."/>
            <person name="Bollmann S.R."/>
            <person name="Bos J.I."/>
            <person name="Bulone V."/>
            <person name="Cai G."/>
            <person name="Cakir C."/>
            <person name="Carrington J.C."/>
            <person name="Chawner M."/>
            <person name="Conti L."/>
            <person name="Costanzo S."/>
            <person name="Ewan R."/>
            <person name="Fahlgren N."/>
            <person name="Fischbach M.A."/>
            <person name="Fugelstad J."/>
            <person name="Gilroy E.M."/>
            <person name="Gnerre S."/>
            <person name="Green P.J."/>
            <person name="Grenville-Briggs L.J."/>
            <person name="Griffith J."/>
            <person name="Grunwald N.J."/>
            <person name="Horn K."/>
            <person name="Horner N.R."/>
            <person name="Hu C.H."/>
            <person name="Huitema E."/>
            <person name="Jeong D.H."/>
            <person name="Jones A.M."/>
            <person name="Jones J.D."/>
            <person name="Jones R.W."/>
            <person name="Karlsson E.K."/>
            <person name="Kunjeti S.G."/>
            <person name="Lamour K."/>
            <person name="Liu Z."/>
            <person name="Ma L."/>
            <person name="Maclean D."/>
            <person name="Chibucos M.C."/>
            <person name="McDonald H."/>
            <person name="McWalters J."/>
            <person name="Meijer H.J."/>
            <person name="Morgan W."/>
            <person name="Morris P.F."/>
            <person name="Munro C.A."/>
            <person name="O'Neill K."/>
            <person name="Ospina-Giraldo M."/>
            <person name="Pinzon A."/>
            <person name="Pritchard L."/>
            <person name="Ramsahoye B."/>
            <person name="Ren Q."/>
            <person name="Restrepo S."/>
            <person name="Roy S."/>
            <person name="Sadanandom A."/>
            <person name="Savidor A."/>
            <person name="Schornack S."/>
            <person name="Schwartz D.C."/>
            <person name="Schumann U.D."/>
            <person name="Schwessinger B."/>
            <person name="Seyer L."/>
            <person name="Sharpe T."/>
            <person name="Silvar C."/>
            <person name="Song J."/>
            <person name="Studholme D.J."/>
            <person name="Sykes S."/>
            <person name="Thines M."/>
            <person name="van de Vondervoort P.J."/>
            <person name="Phuntumart V."/>
            <person name="Wawra S."/>
            <person name="Weide R."/>
            <person name="Win J."/>
            <person name="Young C."/>
            <person name="Zhou S."/>
            <person name="Fry W."/>
            <person name="Meyers B.C."/>
            <person name="van West P."/>
            <person name="Ristaino J."/>
            <person name="Govers F."/>
            <person name="Birch P.R."/>
            <person name="Whisson S.C."/>
            <person name="Judelson H.S."/>
            <person name="Nusbaum C."/>
        </authorList>
    </citation>
    <scope>NUCLEOTIDE SEQUENCE [LARGE SCALE GENOMIC DNA]</scope>
    <source>
        <strain evidence="3">T30-4</strain>
    </source>
</reference>
<feature type="compositionally biased region" description="Acidic residues" evidence="1">
    <location>
        <begin position="218"/>
        <end position="248"/>
    </location>
</feature>
<evidence type="ECO:0000256" key="1">
    <source>
        <dbReference type="SAM" id="MobiDB-lite"/>
    </source>
</evidence>
<dbReference type="Proteomes" id="UP000006643">
    <property type="component" value="Unassembled WGS sequence"/>
</dbReference>
<evidence type="ECO:0000313" key="2">
    <source>
        <dbReference type="EMBL" id="EEY59341.1"/>
    </source>
</evidence>
<dbReference type="EMBL" id="DS028140">
    <property type="protein sequence ID" value="EEY59341.1"/>
    <property type="molecule type" value="Genomic_DNA"/>
</dbReference>
<dbReference type="InParanoid" id="D0NIK7"/>
<accession>D0NIK7</accession>
<dbReference type="OrthoDB" id="10642744at2759"/>
<dbReference type="KEGG" id="pif:PITG_11345"/>
<proteinExistence type="predicted"/>